<evidence type="ECO:0000256" key="3">
    <source>
        <dbReference type="ARBA" id="ARBA00022737"/>
    </source>
</evidence>
<evidence type="ECO:0000256" key="6">
    <source>
        <dbReference type="ARBA" id="ARBA00023125"/>
    </source>
</evidence>
<dbReference type="InterPro" id="IPR050331">
    <property type="entry name" value="Zinc_finger"/>
</dbReference>
<evidence type="ECO:0000313" key="11">
    <source>
        <dbReference type="Proteomes" id="UP000079169"/>
    </source>
</evidence>
<evidence type="ECO:0000256" key="8">
    <source>
        <dbReference type="PROSITE-ProRule" id="PRU00042"/>
    </source>
</evidence>
<accession>A0A3Q0JHH2</accession>
<feature type="region of interest" description="Disordered" evidence="9">
    <location>
        <begin position="110"/>
        <end position="155"/>
    </location>
</feature>
<dbReference type="PANTHER" id="PTHR16515:SF49">
    <property type="entry name" value="GASTRULA ZINC FINGER PROTEIN XLCGF49.1-LIKE-RELATED"/>
    <property type="match status" value="1"/>
</dbReference>
<feature type="domain" description="C2H2-type" evidence="10">
    <location>
        <begin position="906"/>
        <end position="934"/>
    </location>
</feature>
<name>A0A3Q0JHH2_DIACI</name>
<feature type="domain" description="C2H2-type" evidence="10">
    <location>
        <begin position="249"/>
        <end position="276"/>
    </location>
</feature>
<feature type="domain" description="C2H2-type" evidence="10">
    <location>
        <begin position="221"/>
        <end position="248"/>
    </location>
</feature>
<dbReference type="AlphaFoldDB" id="A0A3Q0JHH2"/>
<dbReference type="RefSeq" id="XP_026686190.1">
    <property type="nucleotide sequence ID" value="XM_026830389.1"/>
</dbReference>
<dbReference type="GO" id="GO:0006355">
    <property type="term" value="P:regulation of DNA-templated transcription"/>
    <property type="evidence" value="ECO:0007669"/>
    <property type="project" value="UniProtKB-ARBA"/>
</dbReference>
<comment type="subcellular location">
    <subcellularLocation>
        <location evidence="1">Nucleus</location>
    </subcellularLocation>
</comment>
<keyword evidence="3" id="KW-0677">Repeat</keyword>
<evidence type="ECO:0000256" key="9">
    <source>
        <dbReference type="SAM" id="MobiDB-lite"/>
    </source>
</evidence>
<feature type="compositionally biased region" description="Basic and acidic residues" evidence="9">
    <location>
        <begin position="72"/>
        <end position="84"/>
    </location>
</feature>
<dbReference type="Pfam" id="PF00096">
    <property type="entry name" value="zf-C2H2"/>
    <property type="match status" value="8"/>
</dbReference>
<dbReference type="STRING" id="121845.A0A3Q0JHH2"/>
<feature type="compositionally biased region" description="Acidic residues" evidence="9">
    <location>
        <begin position="34"/>
        <end position="44"/>
    </location>
</feature>
<evidence type="ECO:0000256" key="4">
    <source>
        <dbReference type="ARBA" id="ARBA00022771"/>
    </source>
</evidence>
<feature type="domain" description="C2H2-type" evidence="10">
    <location>
        <begin position="963"/>
        <end position="990"/>
    </location>
</feature>
<evidence type="ECO:0000256" key="7">
    <source>
        <dbReference type="ARBA" id="ARBA00023242"/>
    </source>
</evidence>
<evidence type="ECO:0000256" key="5">
    <source>
        <dbReference type="ARBA" id="ARBA00022833"/>
    </source>
</evidence>
<dbReference type="FunFam" id="3.30.160.60:FF:000110">
    <property type="entry name" value="Zinc finger protein-like"/>
    <property type="match status" value="1"/>
</dbReference>
<dbReference type="SMART" id="SM00355">
    <property type="entry name" value="ZnF_C2H2"/>
    <property type="match status" value="15"/>
</dbReference>
<dbReference type="GO" id="GO:0003677">
    <property type="term" value="F:DNA binding"/>
    <property type="evidence" value="ECO:0007669"/>
    <property type="project" value="UniProtKB-KW"/>
</dbReference>
<feature type="compositionally biased region" description="Basic and acidic residues" evidence="9">
    <location>
        <begin position="110"/>
        <end position="143"/>
    </location>
</feature>
<keyword evidence="7" id="KW-0539">Nucleus</keyword>
<gene>
    <name evidence="12" type="primary">LOC103518650</name>
</gene>
<feature type="domain" description="C2H2-type" evidence="10">
    <location>
        <begin position="878"/>
        <end position="905"/>
    </location>
</feature>
<dbReference type="InterPro" id="IPR036236">
    <property type="entry name" value="Znf_C2H2_sf"/>
</dbReference>
<feature type="domain" description="C2H2-type" evidence="10">
    <location>
        <begin position="277"/>
        <end position="304"/>
    </location>
</feature>
<keyword evidence="4 8" id="KW-0863">Zinc-finger</keyword>
<feature type="region of interest" description="Disordered" evidence="9">
    <location>
        <begin position="662"/>
        <end position="696"/>
    </location>
</feature>
<dbReference type="PANTHER" id="PTHR16515">
    <property type="entry name" value="PR DOMAIN ZINC FINGER PROTEIN"/>
    <property type="match status" value="1"/>
</dbReference>
<organism evidence="11 12">
    <name type="scientific">Diaphorina citri</name>
    <name type="common">Asian citrus psyllid</name>
    <dbReference type="NCBI Taxonomy" id="121845"/>
    <lineage>
        <taxon>Eukaryota</taxon>
        <taxon>Metazoa</taxon>
        <taxon>Ecdysozoa</taxon>
        <taxon>Arthropoda</taxon>
        <taxon>Hexapoda</taxon>
        <taxon>Insecta</taxon>
        <taxon>Pterygota</taxon>
        <taxon>Neoptera</taxon>
        <taxon>Paraneoptera</taxon>
        <taxon>Hemiptera</taxon>
        <taxon>Sternorrhyncha</taxon>
        <taxon>Psylloidea</taxon>
        <taxon>Psyllidae</taxon>
        <taxon>Diaphorininae</taxon>
        <taxon>Diaphorina</taxon>
    </lineage>
</organism>
<keyword evidence="11" id="KW-1185">Reference proteome</keyword>
<dbReference type="FunFam" id="3.30.160.60:FF:002343">
    <property type="entry name" value="Zinc finger protein 33A"/>
    <property type="match status" value="1"/>
</dbReference>
<dbReference type="PaxDb" id="121845-A0A3Q0JHH2"/>
<feature type="region of interest" description="Disordered" evidence="9">
    <location>
        <begin position="715"/>
        <end position="755"/>
    </location>
</feature>
<feature type="domain" description="C2H2-type" evidence="10">
    <location>
        <begin position="766"/>
        <end position="793"/>
    </location>
</feature>
<evidence type="ECO:0000259" key="10">
    <source>
        <dbReference type="PROSITE" id="PS50157"/>
    </source>
</evidence>
<dbReference type="FunFam" id="3.30.160.60:FF:000100">
    <property type="entry name" value="Zinc finger 45-like"/>
    <property type="match status" value="2"/>
</dbReference>
<feature type="domain" description="C2H2-type" evidence="10">
    <location>
        <begin position="165"/>
        <end position="192"/>
    </location>
</feature>
<dbReference type="SUPFAM" id="SSF57667">
    <property type="entry name" value="beta-beta-alpha zinc fingers"/>
    <property type="match status" value="7"/>
</dbReference>
<proteinExistence type="predicted"/>
<evidence type="ECO:0000256" key="2">
    <source>
        <dbReference type="ARBA" id="ARBA00022723"/>
    </source>
</evidence>
<reference evidence="12" key="1">
    <citation type="submission" date="2025-08" db="UniProtKB">
        <authorList>
            <consortium name="RefSeq"/>
        </authorList>
    </citation>
    <scope>IDENTIFICATION</scope>
</reference>
<feature type="compositionally biased region" description="Basic and acidic residues" evidence="9">
    <location>
        <begin position="715"/>
        <end position="741"/>
    </location>
</feature>
<feature type="domain" description="C2H2-type" evidence="10">
    <location>
        <begin position="822"/>
        <end position="849"/>
    </location>
</feature>
<protein>
    <submittedName>
        <fullName evidence="12">GDNF-inducible zinc finger protein 1-like</fullName>
    </submittedName>
</protein>
<feature type="domain" description="C2H2-type" evidence="10">
    <location>
        <begin position="794"/>
        <end position="821"/>
    </location>
</feature>
<keyword evidence="2" id="KW-0479">Metal-binding</keyword>
<dbReference type="GO" id="GO:0005634">
    <property type="term" value="C:nucleus"/>
    <property type="evidence" value="ECO:0007669"/>
    <property type="project" value="UniProtKB-SubCell"/>
</dbReference>
<dbReference type="Gene3D" id="3.30.160.60">
    <property type="entry name" value="Classic Zinc Finger"/>
    <property type="match status" value="12"/>
</dbReference>
<evidence type="ECO:0000313" key="12">
    <source>
        <dbReference type="RefSeq" id="XP_026686190.1"/>
    </source>
</evidence>
<feature type="domain" description="C2H2-type" evidence="10">
    <location>
        <begin position="935"/>
        <end position="962"/>
    </location>
</feature>
<feature type="domain" description="C2H2-type" evidence="10">
    <location>
        <begin position="305"/>
        <end position="333"/>
    </location>
</feature>
<feature type="domain" description="C2H2-type" evidence="10">
    <location>
        <begin position="193"/>
        <end position="220"/>
    </location>
</feature>
<dbReference type="PROSITE" id="PS50157">
    <property type="entry name" value="ZINC_FINGER_C2H2_2"/>
    <property type="match status" value="14"/>
</dbReference>
<evidence type="ECO:0000256" key="1">
    <source>
        <dbReference type="ARBA" id="ARBA00004123"/>
    </source>
</evidence>
<dbReference type="InterPro" id="IPR013087">
    <property type="entry name" value="Znf_C2H2_type"/>
</dbReference>
<keyword evidence="5" id="KW-0862">Zinc</keyword>
<dbReference type="PROSITE" id="PS00028">
    <property type="entry name" value="ZINC_FINGER_C2H2_1"/>
    <property type="match status" value="13"/>
</dbReference>
<feature type="domain" description="C2H2-type" evidence="10">
    <location>
        <begin position="850"/>
        <end position="877"/>
    </location>
</feature>
<keyword evidence="6" id="KW-0238">DNA-binding</keyword>
<feature type="compositionally biased region" description="Low complexity" evidence="9">
    <location>
        <begin position="685"/>
        <end position="696"/>
    </location>
</feature>
<feature type="region of interest" description="Disordered" evidence="9">
    <location>
        <begin position="24"/>
        <end position="96"/>
    </location>
</feature>
<dbReference type="GeneID" id="103518650"/>
<dbReference type="FunFam" id="3.30.160.60:FF:000446">
    <property type="entry name" value="Zinc finger protein"/>
    <property type="match status" value="1"/>
</dbReference>
<dbReference type="KEGG" id="dci:103518650"/>
<dbReference type="Proteomes" id="UP000079169">
    <property type="component" value="Unplaced"/>
</dbReference>
<sequence>MEELVSNIPLDEDVTDAALLVDKALTIKPKESEESSQSEDEGMEEGGRDSSGSEWTEETESRKRKRSASTSKDNKGCRKEKENLGSRSNNPSRKVVTVKYLSEDGIGEEKYVLKEDEGDGVGDKVEQGQEGETRKTGGEGEKRKDRRKRVRPSRVGERACMPLIHECPTCGKKWRTVSELNAHIQTHSDLRPFVCEICGQGYKMKKALLVHVGMHSGIHPFTCHFCNKSFTQKIGLVKHLNIHNGTKKYQCHLCGKGFIHHTSYKFHQLVHSGERNVKCDICGLALTTKSHLNRHMLVHTGDRPHECSVCGKRFAKKWNAQVHKKKVHGLDVPGTTHRVMPVPPIGGGEKEEDVAVMIKQRLMQKCQMCSFKSSRKESLQEHWEREHNRFLNTYTGEYEEYAMDEKILFISFYSRTIPESQMRCFNLFDELEVAEEQCRTLRITLISGFRKTCELYGQLVEDTTCGVPESRKRKRSASTSKDNKGWKSPGLAFGKLFLMTVKYLSEDGIGEEKCFNLLDDLELAEERCRTIRNSLMLDYKKTCELYSQLVEENVVDGVACQTESTDFPSTMESEESLDPTVCPEVIMDSSKTEDSVMTESDVFKADKANLDLQGLEMSPEDRAESEVLGWKCFICDAQLTTETSYSVFYTMLSQSGVLLNASRTKKSPTSTLRSKARRKEKENLGSQSNSSGQQVVNIKYMSDDGIGDEYVVKKEEEEGYSEGERACKEEIGGGEEGERKTKTGSGGGKKKRTSRVGERACMPLIHECPTCGKKWRTVSELNAHIQTHSDLRPFVCEICGQGYKMKKALLVHVGMHNGINPFTCSFCNKSFTQKVGLQKHLPIHTGSTRFQCDLCGKRFIHQKSFYIHKMVHSGEKPIKCSACGLAVLSSSHLKRHFRVHTGEKPYQCTTCGKRLRRTVSELNAHIQTHSDLRPFVCEICGQGYKMKKALLVHVGMHSGIHPFTCHFCNKSFTQKIGLVKHLNIHNGTKKYQAL</sequence>
<dbReference type="GO" id="GO:0008270">
    <property type="term" value="F:zinc ion binding"/>
    <property type="evidence" value="ECO:0007669"/>
    <property type="project" value="UniProtKB-KW"/>
</dbReference>